<dbReference type="Pfam" id="PF00560">
    <property type="entry name" value="LRR_1"/>
    <property type="match status" value="6"/>
</dbReference>
<gene>
    <name evidence="9" type="ORF">SASPL_136806</name>
</gene>
<comment type="subcellular location">
    <subcellularLocation>
        <location evidence="1">Membrane</location>
    </subcellularLocation>
</comment>
<dbReference type="AlphaFoldDB" id="A0A8X8X1A4"/>
<evidence type="ECO:0000256" key="5">
    <source>
        <dbReference type="ARBA" id="ARBA00022737"/>
    </source>
</evidence>
<evidence type="ECO:0000256" key="1">
    <source>
        <dbReference type="ARBA" id="ARBA00004370"/>
    </source>
</evidence>
<organism evidence="9">
    <name type="scientific">Salvia splendens</name>
    <name type="common">Scarlet sage</name>
    <dbReference type="NCBI Taxonomy" id="180675"/>
    <lineage>
        <taxon>Eukaryota</taxon>
        <taxon>Viridiplantae</taxon>
        <taxon>Streptophyta</taxon>
        <taxon>Embryophyta</taxon>
        <taxon>Tracheophyta</taxon>
        <taxon>Spermatophyta</taxon>
        <taxon>Magnoliopsida</taxon>
        <taxon>eudicotyledons</taxon>
        <taxon>Gunneridae</taxon>
        <taxon>Pentapetalae</taxon>
        <taxon>asterids</taxon>
        <taxon>lamiids</taxon>
        <taxon>Lamiales</taxon>
        <taxon>Lamiaceae</taxon>
        <taxon>Nepetoideae</taxon>
        <taxon>Mentheae</taxon>
        <taxon>Salviinae</taxon>
        <taxon>Salvia</taxon>
        <taxon>Salvia subgen. Calosphace</taxon>
        <taxon>core Calosphace</taxon>
    </lineage>
</organism>
<dbReference type="InterPro" id="IPR003591">
    <property type="entry name" value="Leu-rich_rpt_typical-subtyp"/>
</dbReference>
<dbReference type="Proteomes" id="UP000298416">
    <property type="component" value="Unassembled WGS sequence"/>
</dbReference>
<evidence type="ECO:0000256" key="3">
    <source>
        <dbReference type="ARBA" id="ARBA00022692"/>
    </source>
</evidence>
<dbReference type="PANTHER" id="PTHR46662:SF27">
    <property type="entry name" value="INACTIVE LEUCINE-RICH REPEAT RECEPTOR KINASE XIAO-RELATED"/>
    <property type="match status" value="1"/>
</dbReference>
<dbReference type="FunFam" id="3.80.10.10:FF:000687">
    <property type="entry name" value="Leucine Rich Repeat family protein, expressed"/>
    <property type="match status" value="1"/>
</dbReference>
<feature type="domain" description="Leucine-rich repeat-containing N-terminal plant-type" evidence="8">
    <location>
        <begin position="2"/>
        <end position="33"/>
    </location>
</feature>
<evidence type="ECO:0000313" key="10">
    <source>
        <dbReference type="Proteomes" id="UP000298416"/>
    </source>
</evidence>
<dbReference type="SMART" id="SM00369">
    <property type="entry name" value="LRR_TYP"/>
    <property type="match status" value="6"/>
</dbReference>
<dbReference type="EMBL" id="PNBA02000013">
    <property type="protein sequence ID" value="KAG6404557.1"/>
    <property type="molecule type" value="Genomic_DNA"/>
</dbReference>
<proteinExistence type="predicted"/>
<keyword evidence="2" id="KW-0433">Leucine-rich repeat</keyword>
<dbReference type="SUPFAM" id="SSF52047">
    <property type="entry name" value="RNI-like"/>
    <property type="match status" value="1"/>
</dbReference>
<comment type="caution">
    <text evidence="9">The sequence shown here is derived from an EMBL/GenBank/DDBJ whole genome shotgun (WGS) entry which is preliminary data.</text>
</comment>
<keyword evidence="5" id="KW-0677">Repeat</keyword>
<evidence type="ECO:0000259" key="8">
    <source>
        <dbReference type="Pfam" id="PF08263"/>
    </source>
</evidence>
<dbReference type="GO" id="GO:0006952">
    <property type="term" value="P:defense response"/>
    <property type="evidence" value="ECO:0007669"/>
    <property type="project" value="UniProtKB-ARBA"/>
</dbReference>
<dbReference type="InterPro" id="IPR001611">
    <property type="entry name" value="Leu-rich_rpt"/>
</dbReference>
<keyword evidence="4" id="KW-0732">Signal</keyword>
<evidence type="ECO:0000256" key="4">
    <source>
        <dbReference type="ARBA" id="ARBA00022729"/>
    </source>
</evidence>
<keyword evidence="10" id="KW-1185">Reference proteome</keyword>
<name>A0A8X8X1A4_SALSN</name>
<dbReference type="FunFam" id="3.80.10.10:FF:000383">
    <property type="entry name" value="Leucine-rich repeat receptor protein kinase EMS1"/>
    <property type="match status" value="1"/>
</dbReference>
<keyword evidence="7" id="KW-0472">Membrane</keyword>
<evidence type="ECO:0000313" key="9">
    <source>
        <dbReference type="EMBL" id="KAG6404557.1"/>
    </source>
</evidence>
<reference evidence="9" key="1">
    <citation type="submission" date="2018-01" db="EMBL/GenBank/DDBJ databases">
        <authorList>
            <person name="Mao J.F."/>
        </authorList>
    </citation>
    <scope>NUCLEOTIDE SEQUENCE</scope>
    <source>
        <strain evidence="9">Huo1</strain>
        <tissue evidence="9">Leaf</tissue>
    </source>
</reference>
<reference evidence="9" key="2">
    <citation type="submission" date="2020-08" db="EMBL/GenBank/DDBJ databases">
        <title>Plant Genome Project.</title>
        <authorList>
            <person name="Zhang R.-G."/>
        </authorList>
    </citation>
    <scope>NUCLEOTIDE SEQUENCE</scope>
    <source>
        <strain evidence="9">Huo1</strain>
        <tissue evidence="9">Leaf</tissue>
    </source>
</reference>
<evidence type="ECO:0000256" key="6">
    <source>
        <dbReference type="ARBA" id="ARBA00022989"/>
    </source>
</evidence>
<evidence type="ECO:0000256" key="2">
    <source>
        <dbReference type="ARBA" id="ARBA00022614"/>
    </source>
</evidence>
<dbReference type="GO" id="GO:0016020">
    <property type="term" value="C:membrane"/>
    <property type="evidence" value="ECO:0007669"/>
    <property type="project" value="UniProtKB-SubCell"/>
</dbReference>
<accession>A0A8X8X1A4</accession>
<dbReference type="InterPro" id="IPR013210">
    <property type="entry name" value="LRR_N_plant-typ"/>
</dbReference>
<dbReference type="FunFam" id="3.80.10.10:FF:000400">
    <property type="entry name" value="Nuclear pore complex protein NUP107"/>
    <property type="match status" value="1"/>
</dbReference>
<dbReference type="Gene3D" id="3.80.10.10">
    <property type="entry name" value="Ribonuclease Inhibitor"/>
    <property type="match status" value="2"/>
</dbReference>
<dbReference type="Pfam" id="PF13855">
    <property type="entry name" value="LRR_8"/>
    <property type="match status" value="1"/>
</dbReference>
<keyword evidence="3" id="KW-0812">Transmembrane</keyword>
<dbReference type="InterPro" id="IPR032675">
    <property type="entry name" value="LRR_dom_sf"/>
</dbReference>
<keyword evidence="6" id="KW-1133">Transmembrane helix</keyword>
<dbReference type="PANTHER" id="PTHR46662">
    <property type="entry name" value="DI-GLUCOSE BINDING PROTEIN WITH LEUCINE-RICH REPEAT DOMAIN-CONTAINING PROTEIN"/>
    <property type="match status" value="1"/>
</dbReference>
<dbReference type="Pfam" id="PF08263">
    <property type="entry name" value="LRRNT_2"/>
    <property type="match status" value="1"/>
</dbReference>
<evidence type="ECO:0000256" key="7">
    <source>
        <dbReference type="ARBA" id="ARBA00023136"/>
    </source>
</evidence>
<sequence>MKWKFSLSSSASLESWSVNNISNHCRWIGIRCNAEGSVCGISLPSAGLAGTLDLFHFTALLNLTTFNLSGNYLDGSVPAALGNLTSLNLLDLSDNLFSDAIPPEIGRLTELRYLSFSNNYMVGEIPYQIGNLRKVRFLHLGSNYFKSPDWSRFPNFPFLIHLNLRVNELNLEFPHFITTCLNLTFLDLSQNNFTCQIPETLFSNLVKLEYLNLTSNSFQGPLSPNITNLSKLKDLRLTENLFSGKILDSVSLIPSLQNLELYNNSFIGEIPPSIGLLTNLQSLDLRMNRFNSSIPRELGLCNKLTYIDLSQNSLSGPLPPSLSNLGNLSELYLSHNSLIGEILTSFITIATWENILARLARLETQLVEHKRRVAATHSPLQPEPDPPDQPWLYTVAQPPHAPYTYTNSYPLLRSPYAGPQNLPLPPYKLDRHQLHHGHQPIAYQQPPLTAAAAANLPHQNYQPAISWCPLTSHHHSAAQLPAAVVPLYRGGPLEAVAVPDEAVVVEEVQDKSCSEVMLFSRKPYDGAEMLMDYSNHTSVPIELVNSMEFEHLGEGNDRIEVNGENKDLDRVDEKESLILAEEKRRDERERVRSTDSIFEIEAKDALVHV</sequence>
<protein>
    <recommendedName>
        <fullName evidence="8">Leucine-rich repeat-containing N-terminal plant-type domain-containing protein</fullName>
    </recommendedName>
</protein>
<dbReference type="GO" id="GO:0051707">
    <property type="term" value="P:response to other organism"/>
    <property type="evidence" value="ECO:0007669"/>
    <property type="project" value="UniProtKB-ARBA"/>
</dbReference>